<reference evidence="2 3" key="1">
    <citation type="submission" date="2018-02" db="EMBL/GenBank/DDBJ databases">
        <title>Draft genome sequencing of Burkholderia cepacia Y14-15.</title>
        <authorList>
            <person name="Zheng B.-X."/>
        </authorList>
    </citation>
    <scope>NUCLEOTIDE SEQUENCE [LARGE SCALE GENOMIC DNA]</scope>
    <source>
        <strain evidence="2 3">Y14-15</strain>
    </source>
</reference>
<keyword evidence="1" id="KW-0812">Transmembrane</keyword>
<gene>
    <name evidence="2" type="ORF">C5615_37720</name>
</gene>
<name>A0A2S8HYI0_BURCE</name>
<evidence type="ECO:0000313" key="2">
    <source>
        <dbReference type="EMBL" id="PQP07475.1"/>
    </source>
</evidence>
<keyword evidence="1" id="KW-1133">Transmembrane helix</keyword>
<accession>A0A2S8HYI0</accession>
<dbReference type="Proteomes" id="UP000238206">
    <property type="component" value="Unassembled WGS sequence"/>
</dbReference>
<protein>
    <submittedName>
        <fullName evidence="2">Uncharacterized protein</fullName>
    </submittedName>
</protein>
<keyword evidence="1" id="KW-0472">Membrane</keyword>
<comment type="caution">
    <text evidence="2">The sequence shown here is derived from an EMBL/GenBank/DDBJ whole genome shotgun (WGS) entry which is preliminary data.</text>
</comment>
<sequence>MLASYLPMPTALENALDAGSVRISRDRDGVPAYFIAADCADKQLLRRAIAQRARWELAAVCGFGVVIGAALTGVARFLGV</sequence>
<dbReference type="AlphaFoldDB" id="A0A2S8HYI0"/>
<organism evidence="2 3">
    <name type="scientific">Burkholderia cepacia</name>
    <name type="common">Pseudomonas cepacia</name>
    <dbReference type="NCBI Taxonomy" id="292"/>
    <lineage>
        <taxon>Bacteria</taxon>
        <taxon>Pseudomonadati</taxon>
        <taxon>Pseudomonadota</taxon>
        <taxon>Betaproteobacteria</taxon>
        <taxon>Burkholderiales</taxon>
        <taxon>Burkholderiaceae</taxon>
        <taxon>Burkholderia</taxon>
        <taxon>Burkholderia cepacia complex</taxon>
    </lineage>
</organism>
<evidence type="ECO:0000313" key="3">
    <source>
        <dbReference type="Proteomes" id="UP000238206"/>
    </source>
</evidence>
<feature type="transmembrane region" description="Helical" evidence="1">
    <location>
        <begin position="55"/>
        <end position="78"/>
    </location>
</feature>
<proteinExistence type="predicted"/>
<evidence type="ECO:0000256" key="1">
    <source>
        <dbReference type="SAM" id="Phobius"/>
    </source>
</evidence>
<dbReference type="EMBL" id="PUIQ01000113">
    <property type="protein sequence ID" value="PQP07475.1"/>
    <property type="molecule type" value="Genomic_DNA"/>
</dbReference>